<comment type="caution">
    <text evidence="2">The sequence shown here is derived from an EMBL/GenBank/DDBJ whole genome shotgun (WGS) entry which is preliminary data.</text>
</comment>
<organism evidence="2 3">
    <name type="scientific">Paramecium octaurelia</name>
    <dbReference type="NCBI Taxonomy" id="43137"/>
    <lineage>
        <taxon>Eukaryota</taxon>
        <taxon>Sar</taxon>
        <taxon>Alveolata</taxon>
        <taxon>Ciliophora</taxon>
        <taxon>Intramacronucleata</taxon>
        <taxon>Oligohymenophorea</taxon>
        <taxon>Peniculida</taxon>
        <taxon>Parameciidae</taxon>
        <taxon>Paramecium</taxon>
    </lineage>
</organism>
<name>A0A8S1RZ87_PAROT</name>
<reference evidence="2" key="1">
    <citation type="submission" date="2021-01" db="EMBL/GenBank/DDBJ databases">
        <authorList>
            <consortium name="Genoscope - CEA"/>
            <person name="William W."/>
        </authorList>
    </citation>
    <scope>NUCLEOTIDE SEQUENCE</scope>
</reference>
<feature type="transmembrane region" description="Helical" evidence="1">
    <location>
        <begin position="84"/>
        <end position="104"/>
    </location>
</feature>
<evidence type="ECO:0000256" key="1">
    <source>
        <dbReference type="SAM" id="Phobius"/>
    </source>
</evidence>
<keyword evidence="3" id="KW-1185">Reference proteome</keyword>
<keyword evidence="1" id="KW-0472">Membrane</keyword>
<feature type="transmembrane region" description="Helical" evidence="1">
    <location>
        <begin position="27"/>
        <end position="49"/>
    </location>
</feature>
<accession>A0A8S1RZ87</accession>
<keyword evidence="1" id="KW-1133">Transmembrane helix</keyword>
<dbReference type="EMBL" id="CAJJDP010000004">
    <property type="protein sequence ID" value="CAD8134331.1"/>
    <property type="molecule type" value="Genomic_DNA"/>
</dbReference>
<evidence type="ECO:0000313" key="2">
    <source>
        <dbReference type="EMBL" id="CAD8134331.1"/>
    </source>
</evidence>
<evidence type="ECO:0000313" key="3">
    <source>
        <dbReference type="Proteomes" id="UP000683925"/>
    </source>
</evidence>
<keyword evidence="1" id="KW-0812">Transmembrane</keyword>
<sequence>MIFSIIYIRFIILRTPMKALSQYMRFWFIWFWCSFRLSFLLLLLLFYFLRAVKITQIDFLQFIFRGHLFQELIKFDEEQIFEFFIIQLYFRLFSSTILISFIFLNK</sequence>
<dbReference type="AlphaFoldDB" id="A0A8S1RZ87"/>
<gene>
    <name evidence="2" type="ORF">POCTA_138.1.T0050377</name>
</gene>
<dbReference type="Proteomes" id="UP000683925">
    <property type="component" value="Unassembled WGS sequence"/>
</dbReference>
<protein>
    <submittedName>
        <fullName evidence="2">Uncharacterized protein</fullName>
    </submittedName>
</protein>
<proteinExistence type="predicted"/>